<comment type="caution">
    <text evidence="1">The sequence shown here is derived from an EMBL/GenBank/DDBJ whole genome shotgun (WGS) entry which is preliminary data.</text>
</comment>
<gene>
    <name evidence="1" type="ORF">ABB26_05635</name>
</gene>
<protein>
    <recommendedName>
        <fullName evidence="3">Glutaredoxin domain-containing protein</fullName>
    </recommendedName>
</protein>
<dbReference type="Proteomes" id="UP000050864">
    <property type="component" value="Unassembled WGS sequence"/>
</dbReference>
<accession>A0A0R0CGC5</accession>
<evidence type="ECO:0008006" key="3">
    <source>
        <dbReference type="Google" id="ProtNLM"/>
    </source>
</evidence>
<keyword evidence="2" id="KW-1185">Reference proteome</keyword>
<dbReference type="STRING" id="405444.ABB26_05635"/>
<dbReference type="Gene3D" id="3.40.30.10">
    <property type="entry name" value="Glutaredoxin"/>
    <property type="match status" value="1"/>
</dbReference>
<name>A0A0R0CGC5_9GAMM</name>
<dbReference type="PATRIC" id="fig|405444.3.peg.123"/>
<evidence type="ECO:0000313" key="2">
    <source>
        <dbReference type="Proteomes" id="UP000050864"/>
    </source>
</evidence>
<dbReference type="EMBL" id="LDJI01000010">
    <property type="protein sequence ID" value="KRG65015.1"/>
    <property type="molecule type" value="Genomic_DNA"/>
</dbReference>
<organism evidence="1 2">
    <name type="scientific">Stenotrophomonas humi</name>
    <dbReference type="NCBI Taxonomy" id="405444"/>
    <lineage>
        <taxon>Bacteria</taxon>
        <taxon>Pseudomonadati</taxon>
        <taxon>Pseudomonadota</taxon>
        <taxon>Gammaproteobacteria</taxon>
        <taxon>Lysobacterales</taxon>
        <taxon>Lysobacteraceae</taxon>
        <taxon>Stenotrophomonas</taxon>
    </lineage>
</organism>
<dbReference type="InterPro" id="IPR036249">
    <property type="entry name" value="Thioredoxin-like_sf"/>
</dbReference>
<evidence type="ECO:0000313" key="1">
    <source>
        <dbReference type="EMBL" id="KRG65015.1"/>
    </source>
</evidence>
<dbReference type="SUPFAM" id="SSF52833">
    <property type="entry name" value="Thioredoxin-like"/>
    <property type="match status" value="1"/>
</dbReference>
<sequence>MLVLLGVAGGAMHVYKRHDAVKQQEQAATAARVLPDRSVIDVYGRPGCVYTRRMLSELEQANVPIRFHNIDYPHTQAAFQDRFAGSGLATSRGYALPIIAVAGQALARPQPSSVVYAYRHR</sequence>
<proteinExistence type="predicted"/>
<dbReference type="AlphaFoldDB" id="A0A0R0CGC5"/>
<reference evidence="1 2" key="1">
    <citation type="submission" date="2015-05" db="EMBL/GenBank/DDBJ databases">
        <title>Genome sequencing and analysis of members of genus Stenotrophomonas.</title>
        <authorList>
            <person name="Patil P.P."/>
            <person name="Midha S."/>
            <person name="Patil P.B."/>
        </authorList>
    </citation>
    <scope>NUCLEOTIDE SEQUENCE [LARGE SCALE GENOMIC DNA]</scope>
    <source>
        <strain evidence="1 2">DSM 18929</strain>
    </source>
</reference>